<evidence type="ECO:0000256" key="6">
    <source>
        <dbReference type="ARBA" id="ARBA00023098"/>
    </source>
</evidence>
<feature type="compositionally biased region" description="Polar residues" evidence="8">
    <location>
        <begin position="12"/>
        <end position="33"/>
    </location>
</feature>
<comment type="subcellular location">
    <subcellularLocation>
        <location evidence="1">Endoplasmic reticulum membrane</location>
        <topology evidence="1">Multi-pass membrane protein</topology>
    </subcellularLocation>
</comment>
<evidence type="ECO:0000256" key="5">
    <source>
        <dbReference type="ARBA" id="ARBA00022989"/>
    </source>
</evidence>
<feature type="transmembrane region" description="Helical" evidence="9">
    <location>
        <begin position="118"/>
        <end position="140"/>
    </location>
</feature>
<name>A0A9P3H340_9FUNG</name>
<dbReference type="GO" id="GO:0010945">
    <property type="term" value="F:coenzyme A diphosphatase activity"/>
    <property type="evidence" value="ECO:0007669"/>
    <property type="project" value="InterPro"/>
</dbReference>
<evidence type="ECO:0000313" key="11">
    <source>
        <dbReference type="Proteomes" id="UP000827284"/>
    </source>
</evidence>
<evidence type="ECO:0000256" key="4">
    <source>
        <dbReference type="ARBA" id="ARBA00022824"/>
    </source>
</evidence>
<evidence type="ECO:0000256" key="8">
    <source>
        <dbReference type="SAM" id="MobiDB-lite"/>
    </source>
</evidence>
<feature type="transmembrane region" description="Helical" evidence="9">
    <location>
        <begin position="306"/>
        <end position="327"/>
    </location>
</feature>
<feature type="region of interest" description="Disordered" evidence="8">
    <location>
        <begin position="147"/>
        <end position="191"/>
    </location>
</feature>
<dbReference type="GO" id="GO:0034389">
    <property type="term" value="P:lipid droplet organization"/>
    <property type="evidence" value="ECO:0007669"/>
    <property type="project" value="TreeGrafter"/>
</dbReference>
<keyword evidence="5 9" id="KW-1133">Transmembrane helix</keyword>
<dbReference type="OrthoDB" id="5579088at2759"/>
<evidence type="ECO:0000256" key="1">
    <source>
        <dbReference type="ARBA" id="ARBA00004477"/>
    </source>
</evidence>
<dbReference type="PANTHER" id="PTHR23129">
    <property type="entry name" value="ACYL-COENZYME A DIPHOSPHATASE FITM2"/>
    <property type="match status" value="1"/>
</dbReference>
<dbReference type="GO" id="GO:0008654">
    <property type="term" value="P:phospholipid biosynthetic process"/>
    <property type="evidence" value="ECO:0007669"/>
    <property type="project" value="TreeGrafter"/>
</dbReference>
<protein>
    <submittedName>
        <fullName evidence="10">Uncharacterized protein</fullName>
    </submittedName>
</protein>
<reference evidence="10" key="1">
    <citation type="submission" date="2021-11" db="EMBL/GenBank/DDBJ databases">
        <authorList>
            <person name="Herlambang A."/>
            <person name="Guo Y."/>
            <person name="Takashima Y."/>
            <person name="Nishizawa T."/>
        </authorList>
    </citation>
    <scope>NUCLEOTIDE SEQUENCE</scope>
    <source>
        <strain evidence="10">E1425</strain>
    </source>
</reference>
<feature type="compositionally biased region" description="Low complexity" evidence="8">
    <location>
        <begin position="165"/>
        <end position="174"/>
    </location>
</feature>
<keyword evidence="3" id="KW-0378">Hydrolase</keyword>
<accession>A0A9P3H340</accession>
<evidence type="ECO:0000256" key="9">
    <source>
        <dbReference type="SAM" id="Phobius"/>
    </source>
</evidence>
<keyword evidence="11" id="KW-1185">Reference proteome</keyword>
<dbReference type="GO" id="GO:0019915">
    <property type="term" value="P:lipid storage"/>
    <property type="evidence" value="ECO:0007669"/>
    <property type="project" value="InterPro"/>
</dbReference>
<dbReference type="InterPro" id="IPR019388">
    <property type="entry name" value="FIT"/>
</dbReference>
<dbReference type="Proteomes" id="UP000827284">
    <property type="component" value="Unassembled WGS sequence"/>
</dbReference>
<feature type="transmembrane region" description="Helical" evidence="9">
    <location>
        <begin position="339"/>
        <end position="357"/>
    </location>
</feature>
<organism evidence="10 11">
    <name type="scientific">Entomortierella parvispora</name>
    <dbReference type="NCBI Taxonomy" id="205924"/>
    <lineage>
        <taxon>Eukaryota</taxon>
        <taxon>Fungi</taxon>
        <taxon>Fungi incertae sedis</taxon>
        <taxon>Mucoromycota</taxon>
        <taxon>Mortierellomycotina</taxon>
        <taxon>Mortierellomycetes</taxon>
        <taxon>Mortierellales</taxon>
        <taxon>Mortierellaceae</taxon>
        <taxon>Entomortierella</taxon>
    </lineage>
</organism>
<dbReference type="Pfam" id="PF10261">
    <property type="entry name" value="FIT"/>
    <property type="match status" value="3"/>
</dbReference>
<proteinExistence type="predicted"/>
<keyword evidence="4" id="KW-0256">Endoplasmic reticulum</keyword>
<feature type="compositionally biased region" description="Basic residues" evidence="8">
    <location>
        <begin position="1"/>
        <end position="10"/>
    </location>
</feature>
<evidence type="ECO:0000256" key="3">
    <source>
        <dbReference type="ARBA" id="ARBA00022801"/>
    </source>
</evidence>
<dbReference type="AlphaFoldDB" id="A0A9P3H340"/>
<evidence type="ECO:0000256" key="2">
    <source>
        <dbReference type="ARBA" id="ARBA00022692"/>
    </source>
</evidence>
<keyword evidence="2 9" id="KW-0812">Transmembrane</keyword>
<evidence type="ECO:0000256" key="7">
    <source>
        <dbReference type="ARBA" id="ARBA00023136"/>
    </source>
</evidence>
<dbReference type="PANTHER" id="PTHR23129:SF0">
    <property type="entry name" value="ACYL-COENZYME A DIPHOSPHATASE FITM2"/>
    <property type="match status" value="1"/>
</dbReference>
<reference evidence="10" key="2">
    <citation type="journal article" date="2022" name="Microbiol. Resour. Announc.">
        <title>Whole-Genome Sequence of Entomortierella parvispora E1425, a Mucoromycotan Fungus Associated with Burkholderiaceae-Related Endosymbiotic Bacteria.</title>
        <authorList>
            <person name="Herlambang A."/>
            <person name="Guo Y."/>
            <person name="Takashima Y."/>
            <person name="Narisawa K."/>
            <person name="Ohta H."/>
            <person name="Nishizawa T."/>
        </authorList>
    </citation>
    <scope>NUCLEOTIDE SEQUENCE</scope>
    <source>
        <strain evidence="10">E1425</strain>
    </source>
</reference>
<feature type="transmembrane region" description="Helical" evidence="9">
    <location>
        <begin position="212"/>
        <end position="230"/>
    </location>
</feature>
<feature type="transmembrane region" description="Helical" evidence="9">
    <location>
        <begin position="78"/>
        <end position="98"/>
    </location>
</feature>
<evidence type="ECO:0000313" key="10">
    <source>
        <dbReference type="EMBL" id="GJJ69231.1"/>
    </source>
</evidence>
<keyword evidence="7 9" id="KW-0472">Membrane</keyword>
<dbReference type="EMBL" id="BQFW01000002">
    <property type="protein sequence ID" value="GJJ69231.1"/>
    <property type="molecule type" value="Genomic_DNA"/>
</dbReference>
<dbReference type="GO" id="GO:0005789">
    <property type="term" value="C:endoplasmic reticulum membrane"/>
    <property type="evidence" value="ECO:0007669"/>
    <property type="project" value="UniProtKB-SubCell"/>
</dbReference>
<feature type="region of interest" description="Disordered" evidence="8">
    <location>
        <begin position="1"/>
        <end position="41"/>
    </location>
</feature>
<keyword evidence="6" id="KW-0443">Lipid metabolism</keyword>
<gene>
    <name evidence="10" type="ORF">EMPS_01577</name>
</gene>
<comment type="caution">
    <text evidence="10">The sequence shown here is derived from an EMBL/GenBank/DDBJ whole genome shotgun (WGS) entry which is preliminary data.</text>
</comment>
<sequence length="372" mass="42033">MEPTIHRRGHQPVSSSLDGDSDSQFTSSLNSSTRSRDRAPDSPVFPHATLQELAQTPASTTPGPWSPILSSLLLPHQFLCFIFPVTLLLGSIFGFVGGDRPSYFSNKRNILNMLFVKNGWGWTSIVFLMYLAVVFGKALVKQQPEQQRNGVELNVQRPQEDGNLSTTSTRTQTRSHPEEQDPSVPSMVGTNLPERGTRASARVLSDVIMRALVRWALATLYWWLISQWFFGPGLFDRVFVMTGGRCSVDGHWSQHHCRRQGGNWTGGVDISGHMFLLTHAWLFLMEELSVFLNVPESWSALDNRPGARYAVISVITLCGLWWWMLLMTSVYYHHLTEKLTGLFFGMLFWFGTYVTSYKRVPFPAMPDQAVVL</sequence>